<reference evidence="7 8" key="1">
    <citation type="journal article" date="2006" name="J. Bacteriol.">
        <title>Complete genome sequence of Yersinia pestis strains Antiqua and Nepal516: evidence of gene reduction in an emerging pathogen.</title>
        <authorList>
            <person name="Chain P.S."/>
            <person name="Hu P."/>
            <person name="Malfatti S.A."/>
            <person name="Radnedge L."/>
            <person name="Larimer F."/>
            <person name="Vergez L.M."/>
            <person name="Worsham P."/>
            <person name="Chu M.C."/>
            <person name="Andersen G.L."/>
        </authorList>
    </citation>
    <scope>NUCLEOTIDE SEQUENCE [LARGE SCALE GENOMIC DNA]</scope>
    <source>
        <strain evidence="7 8">Antiqua</strain>
    </source>
</reference>
<keyword evidence="2 5" id="KW-0479">Metal-binding</keyword>
<dbReference type="GO" id="GO:0016829">
    <property type="term" value="F:lyase activity"/>
    <property type="evidence" value="ECO:0007669"/>
    <property type="project" value="UniProtKB-KW"/>
</dbReference>
<name>A0A0E1NXD1_YERPA</name>
<organism evidence="7 8">
    <name type="scientific">Yersinia pestis bv. Antiqua (strain Antiqua)</name>
    <dbReference type="NCBI Taxonomy" id="360102"/>
    <lineage>
        <taxon>Bacteria</taxon>
        <taxon>Pseudomonadati</taxon>
        <taxon>Pseudomonadota</taxon>
        <taxon>Gammaproteobacteria</taxon>
        <taxon>Enterobacterales</taxon>
        <taxon>Yersiniaceae</taxon>
        <taxon>Yersinia</taxon>
    </lineage>
</organism>
<gene>
    <name evidence="7" type="ordered locus">YPA_1306</name>
</gene>
<evidence type="ECO:0000259" key="6">
    <source>
        <dbReference type="Pfam" id="PF03328"/>
    </source>
</evidence>
<dbReference type="EMBL" id="CP000308">
    <property type="protein sequence ID" value="ABG13273.1"/>
    <property type="molecule type" value="Genomic_DNA"/>
</dbReference>
<dbReference type="AlphaFoldDB" id="A0A0E1NXD1"/>
<evidence type="ECO:0000256" key="2">
    <source>
        <dbReference type="ARBA" id="ARBA00022723"/>
    </source>
</evidence>
<dbReference type="PANTHER" id="PTHR32308:SF0">
    <property type="entry name" value="HPCH_HPAI ALDOLASE_CITRATE LYASE DOMAIN-CONTAINING PROTEIN"/>
    <property type="match status" value="1"/>
</dbReference>
<dbReference type="FunFam" id="3.20.20.60:FF:000019">
    <property type="entry name" value="CoA ester lyase"/>
    <property type="match status" value="1"/>
</dbReference>
<dbReference type="SMR" id="A0A0E1NXD1"/>
<dbReference type="HOGENOM" id="CLU_044864_2_1_6"/>
<dbReference type="PANTHER" id="PTHR32308">
    <property type="entry name" value="LYASE BETA SUBUNIT, PUTATIVE (AFU_ORTHOLOGUE AFUA_4G13030)-RELATED"/>
    <property type="match status" value="1"/>
</dbReference>
<dbReference type="GeneID" id="49786087"/>
<dbReference type="Proteomes" id="UP000001971">
    <property type="component" value="Chromosome"/>
</dbReference>
<dbReference type="GO" id="GO:0006107">
    <property type="term" value="P:oxaloacetate metabolic process"/>
    <property type="evidence" value="ECO:0007669"/>
    <property type="project" value="TreeGrafter"/>
</dbReference>
<evidence type="ECO:0000256" key="4">
    <source>
        <dbReference type="PIRSR" id="PIRSR015582-1"/>
    </source>
</evidence>
<dbReference type="KEGG" id="ypa:YPA_1306"/>
<dbReference type="NCBIfam" id="NF038242">
    <property type="entry name" value="RipC_Ccl"/>
    <property type="match status" value="1"/>
</dbReference>
<dbReference type="RefSeq" id="WP_002212068.1">
    <property type="nucleotide sequence ID" value="NC_008150.1"/>
</dbReference>
<keyword evidence="7" id="KW-0456">Lyase</keyword>
<feature type="binding site" evidence="4">
    <location>
        <position position="71"/>
    </location>
    <ligand>
        <name>substrate</name>
    </ligand>
</feature>
<dbReference type="Gene3D" id="3.20.20.60">
    <property type="entry name" value="Phosphoenolpyruvate-binding domains"/>
    <property type="match status" value="1"/>
</dbReference>
<dbReference type="PIRSF" id="PIRSF015582">
    <property type="entry name" value="Cit_lyase_B"/>
    <property type="match status" value="1"/>
</dbReference>
<dbReference type="InterPro" id="IPR011206">
    <property type="entry name" value="Citrate_lyase_beta/mcl1/mcl2"/>
</dbReference>
<dbReference type="PATRIC" id="fig|360102.15.peg.4407"/>
<feature type="binding site" evidence="5">
    <location>
        <position position="156"/>
    </location>
    <ligand>
        <name>Mg(2+)</name>
        <dbReference type="ChEBI" id="CHEBI:18420"/>
    </ligand>
</feature>
<evidence type="ECO:0000313" key="7">
    <source>
        <dbReference type="EMBL" id="ABG13273.1"/>
    </source>
</evidence>
<evidence type="ECO:0000313" key="8">
    <source>
        <dbReference type="Proteomes" id="UP000001971"/>
    </source>
</evidence>
<keyword evidence="3 5" id="KW-0460">Magnesium</keyword>
<dbReference type="SUPFAM" id="SSF51621">
    <property type="entry name" value="Phosphoenolpyruvate/pyruvate domain"/>
    <property type="match status" value="1"/>
</dbReference>
<sequence>MSNLDTYQTRSWLFTPATRSDRFAKAAENGADVAIIDLEDSVSQADKEQARQKAISYLSSRPATSLPLALRINGLDTRAGIEDIHALLECGSLPDYLVLPKTESAAHLQILDRLMMFAGSDTRLIGIIESVRGLNAVESIAAATPKLAGLIFGAADMAADIGAASTWEPLALARARLVSACAMNGIPAIDAPFFDVHDVSGLQSETLRASDFGFSAKAAIHPAQISTINTLFTPTAAEIRHARAVLAENTKGVGTVNGMMIDEAVARQARRVLTRAGISA</sequence>
<proteinExistence type="predicted"/>
<protein>
    <submittedName>
        <fullName evidence="7">Putative citrate lyase beta chain</fullName>
    </submittedName>
</protein>
<evidence type="ECO:0000256" key="5">
    <source>
        <dbReference type="PIRSR" id="PIRSR015582-2"/>
    </source>
</evidence>
<dbReference type="InterPro" id="IPR015813">
    <property type="entry name" value="Pyrv/PenolPyrv_kinase-like_dom"/>
</dbReference>
<feature type="domain" description="HpcH/HpaI aldolase/citrate lyase" evidence="6">
    <location>
        <begin position="10"/>
        <end position="222"/>
    </location>
</feature>
<dbReference type="InterPro" id="IPR040442">
    <property type="entry name" value="Pyrv_kinase-like_dom_sf"/>
</dbReference>
<comment type="cofactor">
    <cofactor evidence="1">
        <name>Mg(2+)</name>
        <dbReference type="ChEBI" id="CHEBI:18420"/>
    </cofactor>
</comment>
<dbReference type="InterPro" id="IPR005000">
    <property type="entry name" value="Aldolase/citrate-lyase_domain"/>
</dbReference>
<feature type="binding site" evidence="4">
    <location>
        <position position="129"/>
    </location>
    <ligand>
        <name>substrate</name>
    </ligand>
</feature>
<dbReference type="GO" id="GO:0000287">
    <property type="term" value="F:magnesium ion binding"/>
    <property type="evidence" value="ECO:0007669"/>
    <property type="project" value="TreeGrafter"/>
</dbReference>
<evidence type="ECO:0000256" key="3">
    <source>
        <dbReference type="ARBA" id="ARBA00022842"/>
    </source>
</evidence>
<accession>A0A0E1NXD1</accession>
<dbReference type="Pfam" id="PF03328">
    <property type="entry name" value="HpcH_HpaI"/>
    <property type="match status" value="1"/>
</dbReference>
<feature type="binding site" evidence="5">
    <location>
        <position position="129"/>
    </location>
    <ligand>
        <name>Mg(2+)</name>
        <dbReference type="ChEBI" id="CHEBI:18420"/>
    </ligand>
</feature>
<evidence type="ECO:0000256" key="1">
    <source>
        <dbReference type="ARBA" id="ARBA00001946"/>
    </source>
</evidence>